<dbReference type="SUPFAM" id="SSF47203">
    <property type="entry name" value="Acyl-CoA dehydrogenase C-terminal domain-like"/>
    <property type="match status" value="1"/>
</dbReference>
<dbReference type="InterPro" id="IPR009075">
    <property type="entry name" value="AcylCo_DH/oxidase_C"/>
</dbReference>
<evidence type="ECO:0000259" key="9">
    <source>
        <dbReference type="Pfam" id="PF12806"/>
    </source>
</evidence>
<comment type="similarity">
    <text evidence="2">Belongs to the acyl-CoA dehydrogenase family.</text>
</comment>
<reference evidence="10" key="1">
    <citation type="submission" date="2020-05" db="EMBL/GenBank/DDBJ databases">
        <authorList>
            <person name="Chiriac C."/>
            <person name="Salcher M."/>
            <person name="Ghai R."/>
            <person name="Kavagutti S V."/>
        </authorList>
    </citation>
    <scope>NUCLEOTIDE SEQUENCE</scope>
</reference>
<feature type="domain" description="Acyl-CoA oxidase/dehydrogenase middle" evidence="7">
    <location>
        <begin position="163"/>
        <end position="275"/>
    </location>
</feature>
<dbReference type="EMBL" id="CAEZYY010000027">
    <property type="protein sequence ID" value="CAB4762707.1"/>
    <property type="molecule type" value="Genomic_DNA"/>
</dbReference>
<dbReference type="Pfam" id="PF12806">
    <property type="entry name" value="Acyl-CoA_dh_C"/>
    <property type="match status" value="1"/>
</dbReference>
<dbReference type="InterPro" id="IPR013786">
    <property type="entry name" value="AcylCoA_DH/ox_N"/>
</dbReference>
<organism evidence="10">
    <name type="scientific">freshwater metagenome</name>
    <dbReference type="NCBI Taxonomy" id="449393"/>
    <lineage>
        <taxon>unclassified sequences</taxon>
        <taxon>metagenomes</taxon>
        <taxon>ecological metagenomes</taxon>
    </lineage>
</organism>
<keyword evidence="3" id="KW-0285">Flavoprotein</keyword>
<dbReference type="GO" id="GO:0050660">
    <property type="term" value="F:flavin adenine dinucleotide binding"/>
    <property type="evidence" value="ECO:0007669"/>
    <property type="project" value="InterPro"/>
</dbReference>
<dbReference type="Gene3D" id="1.10.540.10">
    <property type="entry name" value="Acyl-CoA dehydrogenase/oxidase, N-terminal domain"/>
    <property type="match status" value="1"/>
</dbReference>
<evidence type="ECO:0000256" key="3">
    <source>
        <dbReference type="ARBA" id="ARBA00022630"/>
    </source>
</evidence>
<evidence type="ECO:0000256" key="5">
    <source>
        <dbReference type="ARBA" id="ARBA00023002"/>
    </source>
</evidence>
<dbReference type="PANTHER" id="PTHR42803:SF1">
    <property type="entry name" value="BROAD-SPECIFICITY LINEAR ACYL-COA DEHYDROGENASE FADE5"/>
    <property type="match status" value="1"/>
</dbReference>
<feature type="domain" description="Acyl-CoA dehydrogenase/oxidase C-terminal" evidence="6">
    <location>
        <begin position="285"/>
        <end position="454"/>
    </location>
</feature>
<feature type="domain" description="Acyl-CoA dehydrogenase/oxidase N-terminal" evidence="8">
    <location>
        <begin position="43"/>
        <end position="158"/>
    </location>
</feature>
<evidence type="ECO:0000313" key="10">
    <source>
        <dbReference type="EMBL" id="CAB4762707.1"/>
    </source>
</evidence>
<dbReference type="InterPro" id="IPR046373">
    <property type="entry name" value="Acyl-CoA_Oxase/DH_mid-dom_sf"/>
</dbReference>
<dbReference type="Pfam" id="PF00441">
    <property type="entry name" value="Acyl-CoA_dh_1"/>
    <property type="match status" value="1"/>
</dbReference>
<comment type="cofactor">
    <cofactor evidence="1">
        <name>FAD</name>
        <dbReference type="ChEBI" id="CHEBI:57692"/>
    </cofactor>
</comment>
<dbReference type="AlphaFoldDB" id="A0A6J6UW93"/>
<proteinExistence type="inferred from homology"/>
<dbReference type="FunFam" id="2.40.110.10:FF:000031">
    <property type="entry name" value="Acyl-CoA dehydrogenase, putative"/>
    <property type="match status" value="1"/>
</dbReference>
<accession>A0A6J6UW93</accession>
<name>A0A6J6UW93_9ZZZZ</name>
<evidence type="ECO:0000259" key="6">
    <source>
        <dbReference type="Pfam" id="PF00441"/>
    </source>
</evidence>
<dbReference type="SUPFAM" id="SSF56645">
    <property type="entry name" value="Acyl-CoA dehydrogenase NM domain-like"/>
    <property type="match status" value="1"/>
</dbReference>
<keyword evidence="4" id="KW-0274">FAD</keyword>
<dbReference type="Gene3D" id="2.40.110.10">
    <property type="entry name" value="Butyryl-CoA Dehydrogenase, subunit A, domain 2"/>
    <property type="match status" value="1"/>
</dbReference>
<protein>
    <submittedName>
        <fullName evidence="10">Unannotated protein</fullName>
    </submittedName>
</protein>
<evidence type="ECO:0000256" key="4">
    <source>
        <dbReference type="ARBA" id="ARBA00022827"/>
    </source>
</evidence>
<dbReference type="Pfam" id="PF02770">
    <property type="entry name" value="Acyl-CoA_dh_M"/>
    <property type="match status" value="1"/>
</dbReference>
<dbReference type="GO" id="GO:0016627">
    <property type="term" value="F:oxidoreductase activity, acting on the CH-CH group of donors"/>
    <property type="evidence" value="ECO:0007669"/>
    <property type="project" value="InterPro"/>
</dbReference>
<feature type="domain" description="Acetyl-CoA dehydrogenase-like C-terminal" evidence="9">
    <location>
        <begin position="485"/>
        <end position="586"/>
    </location>
</feature>
<gene>
    <name evidence="10" type="ORF">UFOPK2806_01787</name>
</gene>
<evidence type="ECO:0000256" key="1">
    <source>
        <dbReference type="ARBA" id="ARBA00001974"/>
    </source>
</evidence>
<dbReference type="InterPro" id="IPR037069">
    <property type="entry name" value="AcylCoA_DH/ox_N_sf"/>
</dbReference>
<evidence type="ECO:0000256" key="2">
    <source>
        <dbReference type="ARBA" id="ARBA00009347"/>
    </source>
</evidence>
<dbReference type="InterPro" id="IPR052166">
    <property type="entry name" value="Diverse_Acyl-CoA_DH"/>
</dbReference>
<sequence>MSDYTPPLADIKFAMEAIADLGAIVASDRYSGADEATVEGILAEAGRFIAEVIAPANRDGDTIGSKWQPGGKVTVPPSFEGAYAKWVESGFGAMSFDPDFGGGGLPWIASIAVQEMLTSANMGFSLCPLLTQGAIEAIHVHGSDEQKATYLPKMLTGEWTGTMNLTEPQAGSDVGAVISKAEPADDVAPGAWRISGQKIYITWGEHDMASNIVHLVLARTPGSAPGTKGISMFLVPKFFVNADGSLGDRNSVQCLSTEHKMGIHGSPTCVMLYEDAIGWLVGGENEGMRNMFTMMNNARLSVGLQGLALAERAYQQALQYSVDRQQGRAIGAPAGASSPIIEHPDVRRMLMTQRAWIDALRALIYTNAAAIDLGAAARTAGDRDGARTWQELTELLIPLSKSLSTDVGCEMTSLALQVHGGMGFVEETGAAQHVRDIRISPIYEGTNGIQAADLVGRKLAMRGGAVITDLLDEFDGRGAALARVEGCAAYAEQLSHATALCRTATAHLGEVAATDPRTLLSASSPYLRLLGTTVCAGLLAKGVLAAAGKDDDYHRARIASARFFGEQILPTVSGLLPSILASGAPLYGLSASQLASR</sequence>
<evidence type="ECO:0000259" key="8">
    <source>
        <dbReference type="Pfam" id="PF02771"/>
    </source>
</evidence>
<dbReference type="InterPro" id="IPR025878">
    <property type="entry name" value="Acyl-CoA_dh-like_C_dom"/>
</dbReference>
<keyword evidence="5" id="KW-0560">Oxidoreductase</keyword>
<dbReference type="InterPro" id="IPR006091">
    <property type="entry name" value="Acyl-CoA_Oxase/DH_mid-dom"/>
</dbReference>
<dbReference type="PANTHER" id="PTHR42803">
    <property type="entry name" value="ACYL-COA DEHYDROGENASE"/>
    <property type="match status" value="1"/>
</dbReference>
<evidence type="ECO:0000259" key="7">
    <source>
        <dbReference type="Pfam" id="PF02770"/>
    </source>
</evidence>
<dbReference type="InterPro" id="IPR036250">
    <property type="entry name" value="AcylCo_DH-like_C"/>
</dbReference>
<dbReference type="Pfam" id="PF02771">
    <property type="entry name" value="Acyl-CoA_dh_N"/>
    <property type="match status" value="1"/>
</dbReference>
<dbReference type="Gene3D" id="1.20.140.10">
    <property type="entry name" value="Butyryl-CoA Dehydrogenase, subunit A, domain 3"/>
    <property type="match status" value="1"/>
</dbReference>
<dbReference type="InterPro" id="IPR009100">
    <property type="entry name" value="AcylCoA_DH/oxidase_NM_dom_sf"/>
</dbReference>